<protein>
    <recommendedName>
        <fullName evidence="3">DUF3102 domain-containing protein</fullName>
    </recommendedName>
</protein>
<evidence type="ECO:0000313" key="1">
    <source>
        <dbReference type="EMBL" id="MFB9212570.1"/>
    </source>
</evidence>
<name>A0ABV5J8X8_9BACT</name>
<organism evidence="1 2">
    <name type="scientific">Echinicola jeungdonensis</name>
    <dbReference type="NCBI Taxonomy" id="709343"/>
    <lineage>
        <taxon>Bacteria</taxon>
        <taxon>Pseudomonadati</taxon>
        <taxon>Bacteroidota</taxon>
        <taxon>Cytophagia</taxon>
        <taxon>Cytophagales</taxon>
        <taxon>Cyclobacteriaceae</taxon>
        <taxon>Echinicola</taxon>
    </lineage>
</organism>
<accession>A0ABV5J8X8</accession>
<sequence length="248" mass="28252">MSKENYESCLEDLNDIPNEEVREPAIPVDIYVQEAADLAVWVEDEKEAMKKAGMDWKLAVRLPELAGTLRYAQSLWMKEFNTQEEARRKWELKSPEAFELKNDLEADCRFAFRKRPDLLAKVQQVEDGTSHADMVQDLSDLAALGNANLSLLQAIGVSVEKLQMAEASASEMSKFLAQMNGESATNNEAKIIRDKAYTLLKRAVDEVRDTGKYVFRKNPEKLKGFTSAYYRKLNRSRTEKSTEDIISD</sequence>
<evidence type="ECO:0000313" key="2">
    <source>
        <dbReference type="Proteomes" id="UP001589654"/>
    </source>
</evidence>
<dbReference type="RefSeq" id="WP_290249370.1">
    <property type="nucleotide sequence ID" value="NZ_JAUFQT010000002.1"/>
</dbReference>
<dbReference type="EMBL" id="JBHMEW010000062">
    <property type="protein sequence ID" value="MFB9212570.1"/>
    <property type="molecule type" value="Genomic_DNA"/>
</dbReference>
<dbReference type="Proteomes" id="UP001589654">
    <property type="component" value="Unassembled WGS sequence"/>
</dbReference>
<keyword evidence="2" id="KW-1185">Reference proteome</keyword>
<evidence type="ECO:0008006" key="3">
    <source>
        <dbReference type="Google" id="ProtNLM"/>
    </source>
</evidence>
<reference evidence="1 2" key="1">
    <citation type="submission" date="2024-09" db="EMBL/GenBank/DDBJ databases">
        <authorList>
            <person name="Sun Q."/>
            <person name="Mori K."/>
        </authorList>
    </citation>
    <scope>NUCLEOTIDE SEQUENCE [LARGE SCALE GENOMIC DNA]</scope>
    <source>
        <strain evidence="1 2">CECT 7682</strain>
    </source>
</reference>
<proteinExistence type="predicted"/>
<gene>
    <name evidence="1" type="ORF">ACFFUR_12195</name>
</gene>
<comment type="caution">
    <text evidence="1">The sequence shown here is derived from an EMBL/GenBank/DDBJ whole genome shotgun (WGS) entry which is preliminary data.</text>
</comment>